<dbReference type="PANTHER" id="PTHR48111:SF1">
    <property type="entry name" value="TWO-COMPONENT RESPONSE REGULATOR ORR33"/>
    <property type="match status" value="1"/>
</dbReference>
<keyword evidence="3" id="KW-0805">Transcription regulation</keyword>
<keyword evidence="5" id="KW-0804">Transcription</keyword>
<dbReference type="GO" id="GO:0000156">
    <property type="term" value="F:phosphorelay response regulator activity"/>
    <property type="evidence" value="ECO:0007669"/>
    <property type="project" value="TreeGrafter"/>
</dbReference>
<gene>
    <name evidence="7" type="ORF">MNBD_ALPHA09-192</name>
</gene>
<dbReference type="AlphaFoldDB" id="A0A3B0UA49"/>
<evidence type="ECO:0000259" key="6">
    <source>
        <dbReference type="PROSITE" id="PS50110"/>
    </source>
</evidence>
<proteinExistence type="predicted"/>
<reference evidence="7" key="1">
    <citation type="submission" date="2018-06" db="EMBL/GenBank/DDBJ databases">
        <authorList>
            <person name="Zhirakovskaya E."/>
        </authorList>
    </citation>
    <scope>NUCLEOTIDE SEQUENCE</scope>
</reference>
<dbReference type="PROSITE" id="PS50110">
    <property type="entry name" value="RESPONSE_REGULATORY"/>
    <property type="match status" value="1"/>
</dbReference>
<keyword evidence="4" id="KW-0238">DNA-binding</keyword>
<dbReference type="GO" id="GO:0005829">
    <property type="term" value="C:cytosol"/>
    <property type="evidence" value="ECO:0007669"/>
    <property type="project" value="TreeGrafter"/>
</dbReference>
<dbReference type="GO" id="GO:0000976">
    <property type="term" value="F:transcription cis-regulatory region binding"/>
    <property type="evidence" value="ECO:0007669"/>
    <property type="project" value="TreeGrafter"/>
</dbReference>
<evidence type="ECO:0000256" key="3">
    <source>
        <dbReference type="ARBA" id="ARBA00023015"/>
    </source>
</evidence>
<name>A0A3B0UA49_9ZZZZ</name>
<dbReference type="PANTHER" id="PTHR48111">
    <property type="entry name" value="REGULATOR OF RPOS"/>
    <property type="match status" value="1"/>
</dbReference>
<feature type="domain" description="Response regulatory" evidence="6">
    <location>
        <begin position="3"/>
        <end position="120"/>
    </location>
</feature>
<dbReference type="Gene3D" id="3.40.50.2300">
    <property type="match status" value="1"/>
</dbReference>
<dbReference type="CDD" id="cd17574">
    <property type="entry name" value="REC_OmpR"/>
    <property type="match status" value="1"/>
</dbReference>
<dbReference type="SUPFAM" id="SSF52172">
    <property type="entry name" value="CheY-like"/>
    <property type="match status" value="1"/>
</dbReference>
<dbReference type="InterPro" id="IPR039420">
    <property type="entry name" value="WalR-like"/>
</dbReference>
<keyword evidence="2" id="KW-0902">Two-component regulatory system</keyword>
<keyword evidence="1" id="KW-0597">Phosphoprotein</keyword>
<evidence type="ECO:0000256" key="4">
    <source>
        <dbReference type="ARBA" id="ARBA00023125"/>
    </source>
</evidence>
<dbReference type="GO" id="GO:0006355">
    <property type="term" value="P:regulation of DNA-templated transcription"/>
    <property type="evidence" value="ECO:0007669"/>
    <property type="project" value="TreeGrafter"/>
</dbReference>
<organism evidence="7">
    <name type="scientific">hydrothermal vent metagenome</name>
    <dbReference type="NCBI Taxonomy" id="652676"/>
    <lineage>
        <taxon>unclassified sequences</taxon>
        <taxon>metagenomes</taxon>
        <taxon>ecological metagenomes</taxon>
    </lineage>
</organism>
<evidence type="ECO:0000313" key="7">
    <source>
        <dbReference type="EMBL" id="VAW16336.1"/>
    </source>
</evidence>
<dbReference type="GO" id="GO:0032993">
    <property type="term" value="C:protein-DNA complex"/>
    <property type="evidence" value="ECO:0007669"/>
    <property type="project" value="TreeGrafter"/>
</dbReference>
<dbReference type="SMART" id="SM00448">
    <property type="entry name" value="REC"/>
    <property type="match status" value="1"/>
</dbReference>
<evidence type="ECO:0000256" key="1">
    <source>
        <dbReference type="ARBA" id="ARBA00022553"/>
    </source>
</evidence>
<sequence length="138" mass="15509">MTKILCIEDEPDLREAIAEELEDAGYCVNQAGDGMEGLEKILASEPDLVLCDITMPRKDGHQLLKQIRDKYPVFAEMPFIFLSALADRDHVLAGLKNGADGYLAKPVDFEVLLATIHASLRQMDRIRHKQNEVIVLDF</sequence>
<dbReference type="InterPro" id="IPR011006">
    <property type="entry name" value="CheY-like_superfamily"/>
</dbReference>
<dbReference type="Pfam" id="PF00072">
    <property type="entry name" value="Response_reg"/>
    <property type="match status" value="1"/>
</dbReference>
<dbReference type="EMBL" id="UOEM01000097">
    <property type="protein sequence ID" value="VAW16336.1"/>
    <property type="molecule type" value="Genomic_DNA"/>
</dbReference>
<evidence type="ECO:0000256" key="2">
    <source>
        <dbReference type="ARBA" id="ARBA00023012"/>
    </source>
</evidence>
<protein>
    <recommendedName>
        <fullName evidence="6">Response regulatory domain-containing protein</fullName>
    </recommendedName>
</protein>
<evidence type="ECO:0000256" key="5">
    <source>
        <dbReference type="ARBA" id="ARBA00023163"/>
    </source>
</evidence>
<dbReference type="InterPro" id="IPR001789">
    <property type="entry name" value="Sig_transdc_resp-reg_receiver"/>
</dbReference>
<accession>A0A3B0UA49</accession>